<dbReference type="PANTHER" id="PTHR30514:SF1">
    <property type="entry name" value="HTH-TYPE TRANSCRIPTIONAL REGULATOR HEXR-RELATED"/>
    <property type="match status" value="1"/>
</dbReference>
<evidence type="ECO:0000259" key="1">
    <source>
        <dbReference type="PROSITE" id="PS51071"/>
    </source>
</evidence>
<feature type="domain" description="HTH rpiR-type" evidence="1">
    <location>
        <begin position="4"/>
        <end position="80"/>
    </location>
</feature>
<gene>
    <name evidence="2" type="ORF">MFLO_09477</name>
</gene>
<accession>A0ABP3AXG2</accession>
<dbReference type="Proteomes" id="UP000019249">
    <property type="component" value="Unassembled WGS sequence"/>
</dbReference>
<comment type="caution">
    <text evidence="2">The sequence shown here is derived from an EMBL/GenBank/DDBJ whole genome shotgun (WGS) entry which is preliminary data.</text>
</comment>
<organism evidence="2 3">
    <name type="scientific">Listeria floridensis FSL S10-1187</name>
    <dbReference type="NCBI Taxonomy" id="1265817"/>
    <lineage>
        <taxon>Bacteria</taxon>
        <taxon>Bacillati</taxon>
        <taxon>Bacillota</taxon>
        <taxon>Bacilli</taxon>
        <taxon>Bacillales</taxon>
        <taxon>Listeriaceae</taxon>
        <taxon>Listeria</taxon>
    </lineage>
</organism>
<dbReference type="Gene3D" id="1.10.10.10">
    <property type="entry name" value="Winged helix-like DNA-binding domain superfamily/Winged helix DNA-binding domain"/>
    <property type="match status" value="1"/>
</dbReference>
<evidence type="ECO:0000313" key="3">
    <source>
        <dbReference type="Proteomes" id="UP000019249"/>
    </source>
</evidence>
<dbReference type="InterPro" id="IPR000281">
    <property type="entry name" value="HTH_RpiR"/>
</dbReference>
<dbReference type="InterPro" id="IPR009057">
    <property type="entry name" value="Homeodomain-like_sf"/>
</dbReference>
<name>A0ABP3AXG2_9LIST</name>
<dbReference type="SUPFAM" id="SSF46689">
    <property type="entry name" value="Homeodomain-like"/>
    <property type="match status" value="1"/>
</dbReference>
<dbReference type="EMBL" id="AODF01000019">
    <property type="protein sequence ID" value="EUJ31268.1"/>
    <property type="molecule type" value="Genomic_DNA"/>
</dbReference>
<keyword evidence="3" id="KW-1185">Reference proteome</keyword>
<protein>
    <recommendedName>
        <fullName evidence="1">HTH rpiR-type domain-containing protein</fullName>
    </recommendedName>
</protein>
<dbReference type="Pfam" id="PF01418">
    <property type="entry name" value="HTH_6"/>
    <property type="match status" value="1"/>
</dbReference>
<proteinExistence type="predicted"/>
<reference evidence="2 3" key="1">
    <citation type="journal article" date="2014" name="Int. J. Syst. Evol. Microbiol.">
        <title>Listeria floridensis sp. nov., Listeria aquatica sp. nov., Listeria cornellensis sp. nov., Listeria riparia sp. nov. and Listeria grandensis sp. nov., from agricultural and natural environments.</title>
        <authorList>
            <person name="den Bakker H.C."/>
            <person name="Warchocki S."/>
            <person name="Wright E.M."/>
            <person name="Allred A.F."/>
            <person name="Ahlstrom C."/>
            <person name="Manuel C.S."/>
            <person name="Stasiewicz M.J."/>
            <person name="Burrell A."/>
            <person name="Roof S."/>
            <person name="Strawn L."/>
            <person name="Fortes E.D."/>
            <person name="Nightingale K.K."/>
            <person name="Kephart D."/>
            <person name="Wiedmann M."/>
        </authorList>
    </citation>
    <scope>NUCLEOTIDE SEQUENCE [LARGE SCALE GENOMIC DNA]</scope>
    <source>
        <strain evidence="2 3">FSL S10-1187</strain>
    </source>
</reference>
<dbReference type="PROSITE" id="PS51071">
    <property type="entry name" value="HTH_RPIR"/>
    <property type="match status" value="1"/>
</dbReference>
<dbReference type="PANTHER" id="PTHR30514">
    <property type="entry name" value="GLUCOKINASE"/>
    <property type="match status" value="1"/>
</dbReference>
<dbReference type="InterPro" id="IPR047640">
    <property type="entry name" value="RpiR-like"/>
</dbReference>
<sequence length="173" mass="20443">MTKGGIGMLFLEQNIELNDTELEIYNYITANLNQVVYMRIRDLADETHVSTTTILRFCRKFKCNGFSEFRVKLKLYAEKQRRIAIDMSDETTYIDFFKKGQPGMSSKANFKRQLQSFGNPSWSCSRELVPQVLLLNMEPFIFPHYLLLHFISKIRLITRFTIFQVNYLIKFVL</sequence>
<dbReference type="InterPro" id="IPR036388">
    <property type="entry name" value="WH-like_DNA-bd_sf"/>
</dbReference>
<evidence type="ECO:0000313" key="2">
    <source>
        <dbReference type="EMBL" id="EUJ31268.1"/>
    </source>
</evidence>